<organism evidence="5 6">
    <name type="scientific">Novosphingobium malaysiense</name>
    <dbReference type="NCBI Taxonomy" id="1348853"/>
    <lineage>
        <taxon>Bacteria</taxon>
        <taxon>Pseudomonadati</taxon>
        <taxon>Pseudomonadota</taxon>
        <taxon>Alphaproteobacteria</taxon>
        <taxon>Sphingomonadales</taxon>
        <taxon>Sphingomonadaceae</taxon>
        <taxon>Novosphingobium</taxon>
    </lineage>
</organism>
<evidence type="ECO:0000256" key="3">
    <source>
        <dbReference type="ARBA" id="ARBA00022801"/>
    </source>
</evidence>
<gene>
    <name evidence="5" type="ORF">LK12_09705</name>
</gene>
<evidence type="ECO:0000256" key="2">
    <source>
        <dbReference type="ARBA" id="ARBA00011901"/>
    </source>
</evidence>
<reference evidence="5 6" key="1">
    <citation type="submission" date="2014-10" db="EMBL/GenBank/DDBJ databases">
        <title>Genome sequence of Novosphingobium malaysiense MUSC 273(T).</title>
        <authorList>
            <person name="Lee L.-H."/>
        </authorList>
    </citation>
    <scope>NUCLEOTIDE SEQUENCE [LARGE SCALE GENOMIC DNA]</scope>
    <source>
        <strain evidence="5 6">MUSC 273</strain>
    </source>
</reference>
<evidence type="ECO:0000256" key="1">
    <source>
        <dbReference type="ARBA" id="ARBA00001561"/>
    </source>
</evidence>
<accession>A0A0B1ZKV9</accession>
<comment type="catalytic activity">
    <reaction evidence="1">
        <text>Hydrolyzes the link between N-acetylmuramoyl residues and L-amino acid residues in certain cell-wall glycopeptides.</text>
        <dbReference type="EC" id="3.5.1.28"/>
    </reaction>
</comment>
<sequence length="291" mass="31575">MLRMIRLLIVLSAPLALLVAAFVIDRAMSAAEGGEDYDYVVRFDLPNADAPVDLPRVDGPADASRPLVVIDPGHGGFDPGAGTDAVHEKNVALQMALAIREQLLAGGGIRVALTRDTDRFVSLKDRPDMARRLNADLFVSIHADSAENDLARGASVYVLSEKGSSQAAERFAARENGADRINGVSLSKTNENVGAILLELSQRGTQAESTELADLMLRELREENVGLHHDRIEMAALAVLKAPDIPSILFETGYINNPQDQAFLRSRQGQRIIAEATARAIRIYFARKRGV</sequence>
<dbReference type="STRING" id="1348853.LK12_09705"/>
<keyword evidence="3" id="KW-0378">Hydrolase</keyword>
<dbReference type="PANTHER" id="PTHR30404:SF0">
    <property type="entry name" value="N-ACETYLMURAMOYL-L-ALANINE AMIDASE AMIC"/>
    <property type="match status" value="1"/>
</dbReference>
<protein>
    <recommendedName>
        <fullName evidence="2">N-acetylmuramoyl-L-alanine amidase</fullName>
        <ecNumber evidence="2">3.5.1.28</ecNumber>
    </recommendedName>
</protein>
<dbReference type="Pfam" id="PF01520">
    <property type="entry name" value="Amidase_3"/>
    <property type="match status" value="1"/>
</dbReference>
<dbReference type="EC" id="3.5.1.28" evidence="2"/>
<dbReference type="InterPro" id="IPR050695">
    <property type="entry name" value="N-acetylmuramoyl_amidase_3"/>
</dbReference>
<feature type="domain" description="MurNAc-LAA" evidence="4">
    <location>
        <begin position="127"/>
        <end position="282"/>
    </location>
</feature>
<dbReference type="EMBL" id="JTDI01000003">
    <property type="protein sequence ID" value="KHK91176.1"/>
    <property type="molecule type" value="Genomic_DNA"/>
</dbReference>
<evidence type="ECO:0000313" key="5">
    <source>
        <dbReference type="EMBL" id="KHK91176.1"/>
    </source>
</evidence>
<dbReference type="GO" id="GO:0030288">
    <property type="term" value="C:outer membrane-bounded periplasmic space"/>
    <property type="evidence" value="ECO:0007669"/>
    <property type="project" value="TreeGrafter"/>
</dbReference>
<dbReference type="Gene3D" id="3.40.630.40">
    <property type="entry name" value="Zn-dependent exopeptidases"/>
    <property type="match status" value="1"/>
</dbReference>
<keyword evidence="6" id="KW-1185">Reference proteome</keyword>
<dbReference type="InterPro" id="IPR002508">
    <property type="entry name" value="MurNAc-LAA_cat"/>
</dbReference>
<dbReference type="GO" id="GO:0008745">
    <property type="term" value="F:N-acetylmuramoyl-L-alanine amidase activity"/>
    <property type="evidence" value="ECO:0007669"/>
    <property type="project" value="UniProtKB-EC"/>
</dbReference>
<comment type="caution">
    <text evidence="5">The sequence shown here is derived from an EMBL/GenBank/DDBJ whole genome shotgun (WGS) entry which is preliminary data.</text>
</comment>
<dbReference type="PANTHER" id="PTHR30404">
    <property type="entry name" value="N-ACETYLMURAMOYL-L-ALANINE AMIDASE"/>
    <property type="match status" value="1"/>
</dbReference>
<dbReference type="Proteomes" id="UP000031057">
    <property type="component" value="Unassembled WGS sequence"/>
</dbReference>
<proteinExistence type="predicted"/>
<dbReference type="AlphaFoldDB" id="A0A0B1ZKV9"/>
<dbReference type="RefSeq" id="WP_039282789.1">
    <property type="nucleotide sequence ID" value="NZ_JTDI01000003.1"/>
</dbReference>
<dbReference type="SUPFAM" id="SSF53187">
    <property type="entry name" value="Zn-dependent exopeptidases"/>
    <property type="match status" value="1"/>
</dbReference>
<dbReference type="SMART" id="SM00646">
    <property type="entry name" value="Ami_3"/>
    <property type="match status" value="1"/>
</dbReference>
<dbReference type="CDD" id="cd02696">
    <property type="entry name" value="MurNAc-LAA"/>
    <property type="match status" value="1"/>
</dbReference>
<evidence type="ECO:0000313" key="6">
    <source>
        <dbReference type="Proteomes" id="UP000031057"/>
    </source>
</evidence>
<dbReference type="GO" id="GO:0009253">
    <property type="term" value="P:peptidoglycan catabolic process"/>
    <property type="evidence" value="ECO:0007669"/>
    <property type="project" value="InterPro"/>
</dbReference>
<evidence type="ECO:0000259" key="4">
    <source>
        <dbReference type="SMART" id="SM00646"/>
    </source>
</evidence>
<dbReference type="OrthoDB" id="9806267at2"/>
<name>A0A0B1ZKV9_9SPHN</name>